<proteinExistence type="predicted"/>
<protein>
    <submittedName>
        <fullName evidence="1">Uncharacterized protein</fullName>
    </submittedName>
</protein>
<evidence type="ECO:0000313" key="2">
    <source>
        <dbReference type="Proteomes" id="UP001529510"/>
    </source>
</evidence>
<reference evidence="1 2" key="1">
    <citation type="submission" date="2024-05" db="EMBL/GenBank/DDBJ databases">
        <title>Genome sequencing and assembly of Indian major carp, Cirrhinus mrigala (Hamilton, 1822).</title>
        <authorList>
            <person name="Mohindra V."/>
            <person name="Chowdhury L.M."/>
            <person name="Lal K."/>
            <person name="Jena J.K."/>
        </authorList>
    </citation>
    <scope>NUCLEOTIDE SEQUENCE [LARGE SCALE GENOMIC DNA]</scope>
    <source>
        <strain evidence="1">CM1030</strain>
        <tissue evidence="1">Blood</tissue>
    </source>
</reference>
<name>A0ABD0R2Z4_CIRMR</name>
<sequence>AMQSRCTSACLSQFSTVSCVAILPGVLLDTLSTSFRFSSVQNVRAASGHFLRHHF</sequence>
<keyword evidence="2" id="KW-1185">Reference proteome</keyword>
<gene>
    <name evidence="1" type="ORF">M9458_011162</name>
</gene>
<accession>A0ABD0R2Z4</accession>
<organism evidence="1 2">
    <name type="scientific">Cirrhinus mrigala</name>
    <name type="common">Mrigala</name>
    <dbReference type="NCBI Taxonomy" id="683832"/>
    <lineage>
        <taxon>Eukaryota</taxon>
        <taxon>Metazoa</taxon>
        <taxon>Chordata</taxon>
        <taxon>Craniata</taxon>
        <taxon>Vertebrata</taxon>
        <taxon>Euteleostomi</taxon>
        <taxon>Actinopterygii</taxon>
        <taxon>Neopterygii</taxon>
        <taxon>Teleostei</taxon>
        <taxon>Ostariophysi</taxon>
        <taxon>Cypriniformes</taxon>
        <taxon>Cyprinidae</taxon>
        <taxon>Labeoninae</taxon>
        <taxon>Labeonini</taxon>
        <taxon>Cirrhinus</taxon>
    </lineage>
</organism>
<comment type="caution">
    <text evidence="1">The sequence shown here is derived from an EMBL/GenBank/DDBJ whole genome shotgun (WGS) entry which is preliminary data.</text>
</comment>
<dbReference type="EMBL" id="JAMKFB020000005">
    <property type="protein sequence ID" value="KAL0192866.1"/>
    <property type="molecule type" value="Genomic_DNA"/>
</dbReference>
<dbReference type="AlphaFoldDB" id="A0ABD0R2Z4"/>
<dbReference type="Proteomes" id="UP001529510">
    <property type="component" value="Unassembled WGS sequence"/>
</dbReference>
<feature type="non-terminal residue" evidence="1">
    <location>
        <position position="55"/>
    </location>
</feature>
<feature type="non-terminal residue" evidence="1">
    <location>
        <position position="1"/>
    </location>
</feature>
<evidence type="ECO:0000313" key="1">
    <source>
        <dbReference type="EMBL" id="KAL0192866.1"/>
    </source>
</evidence>